<comment type="caution">
    <text evidence="2">The sequence shown here is derived from an EMBL/GenBank/DDBJ whole genome shotgun (WGS) entry which is preliminary data.</text>
</comment>
<organism evidence="2 3">
    <name type="scientific">Miniimonas arenae</name>
    <dbReference type="NCBI Taxonomy" id="676201"/>
    <lineage>
        <taxon>Bacteria</taxon>
        <taxon>Bacillati</taxon>
        <taxon>Actinomycetota</taxon>
        <taxon>Actinomycetes</taxon>
        <taxon>Micrococcales</taxon>
        <taxon>Beutenbergiaceae</taxon>
        <taxon>Miniimonas</taxon>
    </lineage>
</organism>
<dbReference type="Pfam" id="PF00903">
    <property type="entry name" value="Glyoxalase"/>
    <property type="match status" value="1"/>
</dbReference>
<dbReference type="InterPro" id="IPR004360">
    <property type="entry name" value="Glyas_Fos-R_dOase_dom"/>
</dbReference>
<accession>A0A5C5B7Y0</accession>
<gene>
    <name evidence="2" type="ORF">FH969_13635</name>
</gene>
<dbReference type="CDD" id="cd07247">
    <property type="entry name" value="SgaA_N_like"/>
    <property type="match status" value="1"/>
</dbReference>
<name>A0A5C5B7Y0_9MICO</name>
<dbReference type="PROSITE" id="PS51819">
    <property type="entry name" value="VOC"/>
    <property type="match status" value="1"/>
</dbReference>
<evidence type="ECO:0000313" key="3">
    <source>
        <dbReference type="Proteomes" id="UP000313849"/>
    </source>
</evidence>
<dbReference type="Gene3D" id="3.10.180.10">
    <property type="entry name" value="2,3-Dihydroxybiphenyl 1,2-Dioxygenase, domain 1"/>
    <property type="match status" value="1"/>
</dbReference>
<feature type="domain" description="VOC" evidence="1">
    <location>
        <begin position="15"/>
        <end position="126"/>
    </location>
</feature>
<proteinExistence type="predicted"/>
<protein>
    <submittedName>
        <fullName evidence="2">VOC family protein</fullName>
    </submittedName>
</protein>
<dbReference type="RefSeq" id="WP_108719284.1">
    <property type="nucleotide sequence ID" value="NZ_DAMDJA010000208.1"/>
</dbReference>
<evidence type="ECO:0000313" key="2">
    <source>
        <dbReference type="EMBL" id="TNU73010.1"/>
    </source>
</evidence>
<keyword evidence="3" id="KW-1185">Reference proteome</keyword>
<dbReference type="OrthoDB" id="9793039at2"/>
<dbReference type="InterPro" id="IPR052164">
    <property type="entry name" value="Anthracycline_SecMetBiosynth"/>
</dbReference>
<dbReference type="AlphaFoldDB" id="A0A5C5B7Y0"/>
<dbReference type="SUPFAM" id="SSF54593">
    <property type="entry name" value="Glyoxalase/Bleomycin resistance protein/Dihydroxybiphenyl dioxygenase"/>
    <property type="match status" value="1"/>
</dbReference>
<evidence type="ECO:0000259" key="1">
    <source>
        <dbReference type="PROSITE" id="PS51819"/>
    </source>
</evidence>
<dbReference type="EMBL" id="VENP01000072">
    <property type="protein sequence ID" value="TNU73010.1"/>
    <property type="molecule type" value="Genomic_DNA"/>
</dbReference>
<sequence length="129" mass="13844">MSESTPEGTHQQAEPSVWWELPTTNLAESAAFYDAVFGWRTEPFGEGYLVLYLGERMIGGLFEVAEGSIGDGARVTFDVVDLEATLARVQGEGGTVVTERAEIGGDMGWWATFRDPVGLLVGVSTSNPA</sequence>
<dbReference type="InterPro" id="IPR037523">
    <property type="entry name" value="VOC_core"/>
</dbReference>
<dbReference type="Proteomes" id="UP000313849">
    <property type="component" value="Unassembled WGS sequence"/>
</dbReference>
<dbReference type="InterPro" id="IPR029068">
    <property type="entry name" value="Glyas_Bleomycin-R_OHBP_Dase"/>
</dbReference>
<dbReference type="PANTHER" id="PTHR33993">
    <property type="entry name" value="GLYOXALASE-RELATED"/>
    <property type="match status" value="1"/>
</dbReference>
<reference evidence="2 3" key="1">
    <citation type="submission" date="2019-06" db="EMBL/GenBank/DDBJ databases">
        <title>Draft genome sequence of Miniimonas arenae KCTC 19750T isolated from sea sand.</title>
        <authorList>
            <person name="Park S.-J."/>
        </authorList>
    </citation>
    <scope>NUCLEOTIDE SEQUENCE [LARGE SCALE GENOMIC DNA]</scope>
    <source>
        <strain evidence="2 3">KCTC 19750</strain>
    </source>
</reference>